<evidence type="ECO:0000259" key="1">
    <source>
        <dbReference type="Pfam" id="PF20466"/>
    </source>
</evidence>
<sequence length="164" mass="18871">MKPLLEVSSERRRYIPIGFVEPGALCSNLVRLMPDATRYHFGVLQSRLHNAWVRAVAGRLEGRFRYSAGVVYNNFIWPDISKEREQHIAELAQSVLDARETYSDATIAQLYDPDNDWMYPELRAAHNALDAEVERAYGLEPSVDEKVIVERLFQLYAKVLMLSN</sequence>
<dbReference type="Pfam" id="PF20466">
    <property type="entry name" value="MmeI_TRD"/>
    <property type="match status" value="1"/>
</dbReference>
<dbReference type="EMBL" id="JBHLUB010000032">
    <property type="protein sequence ID" value="MFC0582967.1"/>
    <property type="molecule type" value="Genomic_DNA"/>
</dbReference>
<dbReference type="InterPro" id="IPR046820">
    <property type="entry name" value="MmeI_TRD"/>
</dbReference>
<evidence type="ECO:0000259" key="2">
    <source>
        <dbReference type="Pfam" id="PF20467"/>
    </source>
</evidence>
<reference evidence="3 4" key="1">
    <citation type="submission" date="2024-09" db="EMBL/GenBank/DDBJ databases">
        <authorList>
            <person name="Sun Q."/>
            <person name="Mori K."/>
        </authorList>
    </citation>
    <scope>NUCLEOTIDE SEQUENCE [LARGE SCALE GENOMIC DNA]</scope>
    <source>
        <strain evidence="3 4">NCAIM B.02604</strain>
    </source>
</reference>
<gene>
    <name evidence="3" type="ORF">ACFFFR_11370</name>
</gene>
<dbReference type="Proteomes" id="UP001589862">
    <property type="component" value="Unassembled WGS sequence"/>
</dbReference>
<evidence type="ECO:0000313" key="3">
    <source>
        <dbReference type="EMBL" id="MFC0582967.1"/>
    </source>
</evidence>
<name>A0ABV6PEZ9_9MICC</name>
<feature type="domain" description="MmeI-like target recognition" evidence="1">
    <location>
        <begin position="6"/>
        <end position="80"/>
    </location>
</feature>
<protein>
    <submittedName>
        <fullName evidence="3">Type IIL restriction-modification enzyme MmeI</fullName>
    </submittedName>
</protein>
<accession>A0ABV6PEZ9</accession>
<keyword evidence="4" id="KW-1185">Reference proteome</keyword>
<evidence type="ECO:0000313" key="4">
    <source>
        <dbReference type="Proteomes" id="UP001589862"/>
    </source>
</evidence>
<feature type="domain" description="MmeI-like C-terminal" evidence="2">
    <location>
        <begin position="82"/>
        <end position="158"/>
    </location>
</feature>
<dbReference type="Pfam" id="PF20467">
    <property type="entry name" value="MmeI_C"/>
    <property type="match status" value="1"/>
</dbReference>
<dbReference type="InterPro" id="IPR046818">
    <property type="entry name" value="MmeI_C"/>
</dbReference>
<organism evidence="3 4">
    <name type="scientific">Micrococcoides hystricis</name>
    <dbReference type="NCBI Taxonomy" id="1572761"/>
    <lineage>
        <taxon>Bacteria</taxon>
        <taxon>Bacillati</taxon>
        <taxon>Actinomycetota</taxon>
        <taxon>Actinomycetes</taxon>
        <taxon>Micrococcales</taxon>
        <taxon>Micrococcaceae</taxon>
        <taxon>Micrococcoides</taxon>
    </lineage>
</organism>
<comment type="caution">
    <text evidence="3">The sequence shown here is derived from an EMBL/GenBank/DDBJ whole genome shotgun (WGS) entry which is preliminary data.</text>
</comment>
<proteinExistence type="predicted"/>
<dbReference type="RefSeq" id="WP_377460551.1">
    <property type="nucleotide sequence ID" value="NZ_JBHLUB010000032.1"/>
</dbReference>